<dbReference type="PANTHER" id="PTHR47354">
    <property type="entry name" value="NADH OXIDOREDUCTASE HCR"/>
    <property type="match status" value="1"/>
</dbReference>
<proteinExistence type="predicted"/>
<dbReference type="SUPFAM" id="SSF54292">
    <property type="entry name" value="2Fe-2S ferredoxin-like"/>
    <property type="match status" value="1"/>
</dbReference>
<dbReference type="Pfam" id="PF00175">
    <property type="entry name" value="NAD_binding_1"/>
    <property type="match status" value="1"/>
</dbReference>
<evidence type="ECO:0000313" key="12">
    <source>
        <dbReference type="EMBL" id="GGC67551.1"/>
    </source>
</evidence>
<protein>
    <submittedName>
        <fullName evidence="12">Oxidoreductase</fullName>
    </submittedName>
</protein>
<evidence type="ECO:0000256" key="4">
    <source>
        <dbReference type="ARBA" id="ARBA00022723"/>
    </source>
</evidence>
<comment type="cofactor">
    <cofactor evidence="1">
        <name>FAD</name>
        <dbReference type="ChEBI" id="CHEBI:57692"/>
    </cofactor>
</comment>
<dbReference type="PANTHER" id="PTHR47354:SF6">
    <property type="entry name" value="NADH OXIDOREDUCTASE HCR"/>
    <property type="match status" value="1"/>
</dbReference>
<dbReference type="AlphaFoldDB" id="A0A916UC35"/>
<dbReference type="GO" id="GO:0046872">
    <property type="term" value="F:metal ion binding"/>
    <property type="evidence" value="ECO:0007669"/>
    <property type="project" value="UniProtKB-KW"/>
</dbReference>
<feature type="region of interest" description="Disordered" evidence="9">
    <location>
        <begin position="1"/>
        <end position="21"/>
    </location>
</feature>
<evidence type="ECO:0000313" key="13">
    <source>
        <dbReference type="Proteomes" id="UP000641514"/>
    </source>
</evidence>
<dbReference type="InterPro" id="IPR039261">
    <property type="entry name" value="FNR_nucleotide-bd"/>
</dbReference>
<dbReference type="Gene3D" id="3.40.50.80">
    <property type="entry name" value="Nucleotide-binding domain of ferredoxin-NADP reductase (FNR) module"/>
    <property type="match status" value="1"/>
</dbReference>
<evidence type="ECO:0000256" key="6">
    <source>
        <dbReference type="ARBA" id="ARBA00023002"/>
    </source>
</evidence>
<dbReference type="InterPro" id="IPR008333">
    <property type="entry name" value="Cbr1-like_FAD-bd_dom"/>
</dbReference>
<evidence type="ECO:0000256" key="1">
    <source>
        <dbReference type="ARBA" id="ARBA00001974"/>
    </source>
</evidence>
<gene>
    <name evidence="12" type="ORF">GCM10011410_20320</name>
</gene>
<keyword evidence="2" id="KW-0285">Flavoprotein</keyword>
<dbReference type="Proteomes" id="UP000641514">
    <property type="component" value="Unassembled WGS sequence"/>
</dbReference>
<keyword evidence="5" id="KW-0274">FAD</keyword>
<dbReference type="Pfam" id="PF00970">
    <property type="entry name" value="FAD_binding_6"/>
    <property type="match status" value="1"/>
</dbReference>
<dbReference type="InterPro" id="IPR012675">
    <property type="entry name" value="Beta-grasp_dom_sf"/>
</dbReference>
<evidence type="ECO:0000256" key="7">
    <source>
        <dbReference type="ARBA" id="ARBA00023004"/>
    </source>
</evidence>
<sequence>MTTSITPRSLPTRPNPPRFGKTAKSILKRRFSVVDLFEAMATPHAVDRYLELVNPMVTVRDLRAKITRVDRQTKDTVTLELRPTRQWKGFEAGQFVQIGVVVDGVRHTRCFSPANSVHRRDGRIELTIKAHADGFVSRYLRENAEPGLVVELSQAAGVFKLPEQRPDKVVLLSGGSGITPVLSMLRTLVDEGHEGDITFLHYCDTVNDVPHADALREIARENKNVTLLIASTLPGGGGDLQGFFGTEHVDIAAPWLAEAQTFLCGPPPMMNAIRKYYDERDLGDRLHTEEFQVASTVIDDIEEATGTINFSSSSVEKENAGSSLLEEAEAAGLSPEFGCRMGICFTCTAVKKSGCTKSLLTGEINDTSDEPIQLCVSRAVGDVEIDI</sequence>
<dbReference type="EMBL" id="BMJH01000002">
    <property type="protein sequence ID" value="GGC67551.1"/>
    <property type="molecule type" value="Genomic_DNA"/>
</dbReference>
<name>A0A916UC35_9ACTN</name>
<dbReference type="SUPFAM" id="SSF52343">
    <property type="entry name" value="Ferredoxin reductase-like, C-terminal NADP-linked domain"/>
    <property type="match status" value="1"/>
</dbReference>
<dbReference type="SUPFAM" id="SSF63380">
    <property type="entry name" value="Riboflavin synthase domain-like"/>
    <property type="match status" value="1"/>
</dbReference>
<dbReference type="InterPro" id="IPR036010">
    <property type="entry name" value="2Fe-2S_ferredoxin-like_sf"/>
</dbReference>
<reference evidence="12" key="1">
    <citation type="journal article" date="2014" name="Int. J. Syst. Evol. Microbiol.">
        <title>Complete genome sequence of Corynebacterium casei LMG S-19264T (=DSM 44701T), isolated from a smear-ripened cheese.</title>
        <authorList>
            <consortium name="US DOE Joint Genome Institute (JGI-PGF)"/>
            <person name="Walter F."/>
            <person name="Albersmeier A."/>
            <person name="Kalinowski J."/>
            <person name="Ruckert C."/>
        </authorList>
    </citation>
    <scope>NUCLEOTIDE SEQUENCE</scope>
    <source>
        <strain evidence="12">CGMCC 1.15478</strain>
    </source>
</reference>
<reference evidence="12" key="2">
    <citation type="submission" date="2020-09" db="EMBL/GenBank/DDBJ databases">
        <authorList>
            <person name="Sun Q."/>
            <person name="Zhou Y."/>
        </authorList>
    </citation>
    <scope>NUCLEOTIDE SEQUENCE</scope>
    <source>
        <strain evidence="12">CGMCC 1.15478</strain>
    </source>
</reference>
<dbReference type="InterPro" id="IPR001041">
    <property type="entry name" value="2Fe-2S_ferredoxin-type"/>
</dbReference>
<evidence type="ECO:0000256" key="9">
    <source>
        <dbReference type="SAM" id="MobiDB-lite"/>
    </source>
</evidence>
<evidence type="ECO:0000256" key="2">
    <source>
        <dbReference type="ARBA" id="ARBA00022630"/>
    </source>
</evidence>
<organism evidence="12 13">
    <name type="scientific">Hoyosella rhizosphaerae</name>
    <dbReference type="NCBI Taxonomy" id="1755582"/>
    <lineage>
        <taxon>Bacteria</taxon>
        <taxon>Bacillati</taxon>
        <taxon>Actinomycetota</taxon>
        <taxon>Actinomycetes</taxon>
        <taxon>Mycobacteriales</taxon>
        <taxon>Hoyosellaceae</taxon>
        <taxon>Hoyosella</taxon>
    </lineage>
</organism>
<dbReference type="GO" id="GO:0016491">
    <property type="term" value="F:oxidoreductase activity"/>
    <property type="evidence" value="ECO:0007669"/>
    <property type="project" value="UniProtKB-KW"/>
</dbReference>
<keyword evidence="13" id="KW-1185">Reference proteome</keyword>
<keyword evidence="4" id="KW-0479">Metal-binding</keyword>
<dbReference type="PROSITE" id="PS51384">
    <property type="entry name" value="FAD_FR"/>
    <property type="match status" value="1"/>
</dbReference>
<dbReference type="InterPro" id="IPR001433">
    <property type="entry name" value="OxRdtase_FAD/NAD-bd"/>
</dbReference>
<dbReference type="Pfam" id="PF00111">
    <property type="entry name" value="Fer2"/>
    <property type="match status" value="1"/>
</dbReference>
<dbReference type="GO" id="GO:0051537">
    <property type="term" value="F:2 iron, 2 sulfur cluster binding"/>
    <property type="evidence" value="ECO:0007669"/>
    <property type="project" value="UniProtKB-KW"/>
</dbReference>
<dbReference type="Gene3D" id="3.10.20.30">
    <property type="match status" value="1"/>
</dbReference>
<dbReference type="InterPro" id="IPR050415">
    <property type="entry name" value="MRET"/>
</dbReference>
<dbReference type="PRINTS" id="PR00410">
    <property type="entry name" value="PHEHYDRXLASE"/>
</dbReference>
<evidence type="ECO:0000256" key="3">
    <source>
        <dbReference type="ARBA" id="ARBA00022714"/>
    </source>
</evidence>
<evidence type="ECO:0000259" key="11">
    <source>
        <dbReference type="PROSITE" id="PS51384"/>
    </source>
</evidence>
<keyword evidence="6" id="KW-0560">Oxidoreductase</keyword>
<evidence type="ECO:0000256" key="5">
    <source>
        <dbReference type="ARBA" id="ARBA00022827"/>
    </source>
</evidence>
<evidence type="ECO:0000256" key="8">
    <source>
        <dbReference type="ARBA" id="ARBA00023014"/>
    </source>
</evidence>
<feature type="domain" description="FAD-binding FR-type" evidence="11">
    <location>
        <begin position="59"/>
        <end position="162"/>
    </location>
</feature>
<dbReference type="CDD" id="cd00207">
    <property type="entry name" value="fer2"/>
    <property type="match status" value="1"/>
</dbReference>
<dbReference type="PROSITE" id="PS51085">
    <property type="entry name" value="2FE2S_FER_2"/>
    <property type="match status" value="1"/>
</dbReference>
<dbReference type="InterPro" id="IPR017938">
    <property type="entry name" value="Riboflavin_synthase-like_b-brl"/>
</dbReference>
<dbReference type="Gene3D" id="2.40.30.10">
    <property type="entry name" value="Translation factors"/>
    <property type="match status" value="1"/>
</dbReference>
<dbReference type="InterPro" id="IPR017927">
    <property type="entry name" value="FAD-bd_FR_type"/>
</dbReference>
<comment type="caution">
    <text evidence="12">The sequence shown here is derived from an EMBL/GenBank/DDBJ whole genome shotgun (WGS) entry which is preliminary data.</text>
</comment>
<accession>A0A916UC35</accession>
<evidence type="ECO:0000259" key="10">
    <source>
        <dbReference type="PROSITE" id="PS51085"/>
    </source>
</evidence>
<keyword evidence="7" id="KW-0408">Iron</keyword>
<dbReference type="CDD" id="cd06216">
    <property type="entry name" value="FNR_iron_sulfur_binding_2"/>
    <property type="match status" value="1"/>
</dbReference>
<feature type="domain" description="2Fe-2S ferredoxin-type" evidence="10">
    <location>
        <begin position="306"/>
        <end position="387"/>
    </location>
</feature>
<keyword evidence="8" id="KW-0411">Iron-sulfur</keyword>
<keyword evidence="3" id="KW-0001">2Fe-2S</keyword>